<dbReference type="InterPro" id="IPR059181">
    <property type="entry name" value="RWDD2A-B_C"/>
</dbReference>
<dbReference type="InterPro" id="IPR017359">
    <property type="entry name" value="Phi-like"/>
</dbReference>
<dbReference type="EMBL" id="JI170382">
    <property type="protein sequence ID" value="ADY44510.1"/>
    <property type="molecule type" value="mRNA"/>
</dbReference>
<dbReference type="InterPro" id="IPR006575">
    <property type="entry name" value="RWD_dom"/>
</dbReference>
<dbReference type="Gene3D" id="3.10.110.10">
    <property type="entry name" value="Ubiquitin Conjugating Enzyme"/>
    <property type="match status" value="1"/>
</dbReference>
<dbReference type="PIRSF" id="PIRSF038021">
    <property type="entry name" value="UCP038021_RWDD2"/>
    <property type="match status" value="1"/>
</dbReference>
<organism evidence="2">
    <name type="scientific">Ascaris suum</name>
    <name type="common">Pig roundworm</name>
    <name type="synonym">Ascaris lumbricoides</name>
    <dbReference type="NCBI Taxonomy" id="6253"/>
    <lineage>
        <taxon>Eukaryota</taxon>
        <taxon>Metazoa</taxon>
        <taxon>Ecdysozoa</taxon>
        <taxon>Nematoda</taxon>
        <taxon>Chromadorea</taxon>
        <taxon>Rhabditida</taxon>
        <taxon>Spirurina</taxon>
        <taxon>Ascaridomorpha</taxon>
        <taxon>Ascaridoidea</taxon>
        <taxon>Ascarididae</taxon>
        <taxon>Ascaris</taxon>
    </lineage>
</organism>
<evidence type="ECO:0000313" key="2">
    <source>
        <dbReference type="EMBL" id="ADY44510.1"/>
    </source>
</evidence>
<dbReference type="InterPro" id="IPR010541">
    <property type="entry name" value="Prp3_C"/>
</dbReference>
<dbReference type="CDD" id="cd24163">
    <property type="entry name" value="RWDD2_C"/>
    <property type="match status" value="1"/>
</dbReference>
<dbReference type="PANTHER" id="PTHR15955:SF8">
    <property type="entry name" value="RWD DOMAIN-CONTAINING PROTEIN 2B-RELATED"/>
    <property type="match status" value="1"/>
</dbReference>
<accession>F1L306</accession>
<proteinExistence type="evidence at transcript level"/>
<dbReference type="Pfam" id="PF06544">
    <property type="entry name" value="Prp3_C"/>
    <property type="match status" value="1"/>
</dbReference>
<feature type="domain" description="RWD" evidence="1">
    <location>
        <begin position="14"/>
        <end position="118"/>
    </location>
</feature>
<dbReference type="PANTHER" id="PTHR15955">
    <property type="entry name" value="RWD DOMAIN CONTAINING PROTEIN 2"/>
    <property type="match status" value="1"/>
</dbReference>
<protein>
    <submittedName>
        <fullName evidence="2">RWD domain-containing protein 2B</fullName>
    </submittedName>
</protein>
<reference evidence="2" key="1">
    <citation type="journal article" date="2011" name="Genome Res.">
        <title>Deep small RNA sequencing from the nematode Ascaris reveals conservation, functional diversification, and novel developmental profiles.</title>
        <authorList>
            <person name="Wang J."/>
            <person name="Czech B."/>
            <person name="Crunk A."/>
            <person name="Wallace A."/>
            <person name="Mitreva M."/>
            <person name="Hannon G.J."/>
            <person name="Davis R.E."/>
        </authorList>
    </citation>
    <scope>NUCLEOTIDE SEQUENCE</scope>
</reference>
<dbReference type="PROSITE" id="PS50908">
    <property type="entry name" value="RWD"/>
    <property type="match status" value="1"/>
</dbReference>
<dbReference type="AlphaFoldDB" id="F1L306"/>
<dbReference type="Pfam" id="PF05773">
    <property type="entry name" value="RWD"/>
    <property type="match status" value="1"/>
</dbReference>
<dbReference type="InterPro" id="IPR016135">
    <property type="entry name" value="UBQ-conjugating_enzyme/RWD"/>
</dbReference>
<sequence length="259" mass="30062">MDEEITSCSQMFLNEIALLKAMFSSDELVLPEGEKPVAEGRDTQILLRLAINGLAIELVVQCCAEYPLYSKPHVLVRCNESDSTSLNQQLRAFVDSAQLGEPLIMSLVQWLQDNLRNFATDGESRIISSKESRDEEKFARYWIYTHHLRSSVKRRNIDAVAKMLQLNGFSCPGKPSVIIVEGHLKDCQQFWETIRLWTWKHIVVRHKEESSKRDGFLRLHKFHEVIFSSNDGRRIELAELKKYLRNYDLEYGFPILLNM</sequence>
<dbReference type="SMART" id="SM00591">
    <property type="entry name" value="RWD"/>
    <property type="match status" value="1"/>
</dbReference>
<dbReference type="SUPFAM" id="SSF54495">
    <property type="entry name" value="UBC-like"/>
    <property type="match status" value="1"/>
</dbReference>
<name>F1L306_ASCSU</name>
<evidence type="ECO:0000259" key="1">
    <source>
        <dbReference type="PROSITE" id="PS50908"/>
    </source>
</evidence>